<organism evidence="1 2">
    <name type="scientific">Lactuca virosa</name>
    <dbReference type="NCBI Taxonomy" id="75947"/>
    <lineage>
        <taxon>Eukaryota</taxon>
        <taxon>Viridiplantae</taxon>
        <taxon>Streptophyta</taxon>
        <taxon>Embryophyta</taxon>
        <taxon>Tracheophyta</taxon>
        <taxon>Spermatophyta</taxon>
        <taxon>Magnoliopsida</taxon>
        <taxon>eudicotyledons</taxon>
        <taxon>Gunneridae</taxon>
        <taxon>Pentapetalae</taxon>
        <taxon>asterids</taxon>
        <taxon>campanulids</taxon>
        <taxon>Asterales</taxon>
        <taxon>Asteraceae</taxon>
        <taxon>Cichorioideae</taxon>
        <taxon>Cichorieae</taxon>
        <taxon>Lactucinae</taxon>
        <taxon>Lactuca</taxon>
    </lineage>
</organism>
<keyword evidence="2" id="KW-1185">Reference proteome</keyword>
<dbReference type="Proteomes" id="UP001157418">
    <property type="component" value="Unassembled WGS sequence"/>
</dbReference>
<comment type="caution">
    <text evidence="1">The sequence shown here is derived from an EMBL/GenBank/DDBJ whole genome shotgun (WGS) entry which is preliminary data.</text>
</comment>
<accession>A0AAU9MN30</accession>
<evidence type="ECO:0000313" key="2">
    <source>
        <dbReference type="Proteomes" id="UP001157418"/>
    </source>
</evidence>
<sequence length="77" mass="9218">MSVFFLGTEYSHPVLKTRKNPRNFTLFRFTQLNRFYPYFGSIDSTFRLFVFLNGDTINDGELLTISTCRYLNREFEL</sequence>
<reference evidence="1 2" key="1">
    <citation type="submission" date="2022-01" db="EMBL/GenBank/DDBJ databases">
        <authorList>
            <person name="Xiong W."/>
            <person name="Schranz E."/>
        </authorList>
    </citation>
    <scope>NUCLEOTIDE SEQUENCE [LARGE SCALE GENOMIC DNA]</scope>
</reference>
<evidence type="ECO:0000313" key="1">
    <source>
        <dbReference type="EMBL" id="CAH1428365.1"/>
    </source>
</evidence>
<dbReference type="AlphaFoldDB" id="A0AAU9MN30"/>
<gene>
    <name evidence="1" type="ORF">LVIROSA_LOCUS15300</name>
</gene>
<proteinExistence type="predicted"/>
<protein>
    <submittedName>
        <fullName evidence="1">Uncharacterized protein</fullName>
    </submittedName>
</protein>
<name>A0AAU9MN30_9ASTR</name>
<dbReference type="EMBL" id="CAKMRJ010002223">
    <property type="protein sequence ID" value="CAH1428365.1"/>
    <property type="molecule type" value="Genomic_DNA"/>
</dbReference>